<dbReference type="PROSITE" id="PS51257">
    <property type="entry name" value="PROKAR_LIPOPROTEIN"/>
    <property type="match status" value="1"/>
</dbReference>
<accession>A0A063Y7F3</accession>
<dbReference type="EMBL" id="JMSZ01000013">
    <property type="protein sequence ID" value="KDE41030.1"/>
    <property type="molecule type" value="Genomic_DNA"/>
</dbReference>
<dbReference type="PATRIC" id="fig|267850.7.peg.455"/>
<dbReference type="Proteomes" id="UP000027318">
    <property type="component" value="Unassembled WGS sequence"/>
</dbReference>
<dbReference type="InterPro" id="IPR021928">
    <property type="entry name" value="DUF3541"/>
</dbReference>
<dbReference type="OrthoDB" id="6080009at2"/>
<evidence type="ECO:0000313" key="2">
    <source>
        <dbReference type="Proteomes" id="UP000027318"/>
    </source>
</evidence>
<dbReference type="RefSeq" id="WP_051632489.1">
    <property type="nucleotide sequence ID" value="NZ_JMSZ01000013.1"/>
</dbReference>
<reference evidence="1" key="2">
    <citation type="submission" date="2014-03" db="EMBL/GenBank/DDBJ databases">
        <authorList>
            <person name="Singh A."/>
            <person name="Pinnaka A.K."/>
        </authorList>
    </citation>
    <scope>NUCLEOTIDE SEQUENCE</scope>
    <source>
        <strain evidence="1">4CA</strain>
    </source>
</reference>
<reference evidence="1" key="1">
    <citation type="journal article" date="2005" name="Int. J. Syst. Evol. Microbiol.">
        <title>Nitrincola lacisaponensis gen. nov., sp. nov., a novel alkaliphilic bacterium isolated from an alkaline, saline lake.</title>
        <authorList>
            <person name="Dimitriu P.A."/>
            <person name="Shukla S.K."/>
            <person name="Conradt J."/>
            <person name="Marquez M.C."/>
            <person name="Ventosa A."/>
            <person name="Maglia A."/>
            <person name="Peyton B.M."/>
            <person name="Pinkart H.C."/>
            <person name="Mormile M.R."/>
        </authorList>
    </citation>
    <scope>NUCLEOTIDE SEQUENCE [LARGE SCALE GENOMIC DNA]</scope>
    <source>
        <strain evidence="1">4CA</strain>
    </source>
</reference>
<dbReference type="Pfam" id="PF12060">
    <property type="entry name" value="DUF3541"/>
    <property type="match status" value="1"/>
</dbReference>
<evidence type="ECO:0000313" key="1">
    <source>
        <dbReference type="EMBL" id="KDE41030.1"/>
    </source>
</evidence>
<comment type="caution">
    <text evidence="1">The sequence shown here is derived from an EMBL/GenBank/DDBJ whole genome shotgun (WGS) entry which is preliminary data.</text>
</comment>
<evidence type="ECO:0008006" key="3">
    <source>
        <dbReference type="Google" id="ProtNLM"/>
    </source>
</evidence>
<proteinExistence type="predicted"/>
<name>A0A063Y7F3_9GAMM</name>
<dbReference type="AlphaFoldDB" id="A0A063Y7F3"/>
<organism evidence="1 2">
    <name type="scientific">Nitrincola lacisaponensis</name>
    <dbReference type="NCBI Taxonomy" id="267850"/>
    <lineage>
        <taxon>Bacteria</taxon>
        <taxon>Pseudomonadati</taxon>
        <taxon>Pseudomonadota</taxon>
        <taxon>Gammaproteobacteria</taxon>
        <taxon>Oceanospirillales</taxon>
        <taxon>Oceanospirillaceae</taxon>
        <taxon>Nitrincola</taxon>
    </lineage>
</organism>
<dbReference type="STRING" id="267850.ADINL_0462"/>
<gene>
    <name evidence="1" type="ORF">ADINL_0462</name>
</gene>
<protein>
    <recommendedName>
        <fullName evidence="3">DUF3541 domain-containing protein</fullName>
    </recommendedName>
</protein>
<sequence>MRQVVGMPVRYVWLLLLALLWLQGCGQSATLATQSGQVAAEIRDHYEAGLDHLPLSLQRHYAQRLYRVTGDPAFLPYQQRHAEQLLKSLYRDVQGLASQPDYVSQREQMMSSRSPLRTERQRQRAALLAAYPGMRFATDLSFRLVQLEYYGLLEHLPVEDVAFVRSWLADAGFDAFLLSESAIRHYAAQAANQVWFLDQLGVMDLREAFMQRFQEVYPLGGDDALTQAEWHNKLYGMTHIVIAASRYYQHTLHESEFTWITDDFIRQLPSLLASATEDILAEVGISLALTGQLDHPAVAQIRQALIRAYDADARMIPSPTGSTDFARGEHRNVLAVMLLIWPDHLYPGPQLDPQLVRYYVYSEPMTATEIED</sequence>
<keyword evidence="2" id="KW-1185">Reference proteome</keyword>